<evidence type="ECO:0000313" key="2">
    <source>
        <dbReference type="Proteomes" id="UP000598467"/>
    </source>
</evidence>
<dbReference type="Proteomes" id="UP000598467">
    <property type="component" value="Unassembled WGS sequence"/>
</dbReference>
<dbReference type="RefSeq" id="WP_190290919.1">
    <property type="nucleotide sequence ID" value="NZ_JABFCZ010000008.1"/>
</dbReference>
<evidence type="ECO:0008006" key="3">
    <source>
        <dbReference type="Google" id="ProtNLM"/>
    </source>
</evidence>
<reference evidence="1" key="1">
    <citation type="submission" date="2020-05" db="EMBL/GenBank/DDBJ databases">
        <title>Identification of trans-AT polyketide cluster in two marine bacteria, producers of a novel glutaramide-containing polyketide sesbanimide D and analogs.</title>
        <authorList>
            <person name="Kacar D."/>
            <person name="Rodriguez P."/>
            <person name="Canedo L."/>
            <person name="Gonzalez E."/>
            <person name="Galan B."/>
            <person name="De La Calle F."/>
            <person name="Garcia J.L."/>
        </authorList>
    </citation>
    <scope>NUCLEOTIDE SEQUENCE</scope>
    <source>
        <strain evidence="1">PHM038</strain>
    </source>
</reference>
<protein>
    <recommendedName>
        <fullName evidence="3">TnsA endonuclease-like protein</fullName>
    </recommendedName>
</protein>
<dbReference type="AlphaFoldDB" id="A0A926NTN5"/>
<dbReference type="EMBL" id="JABFCZ010000008">
    <property type="protein sequence ID" value="MBD1546244.1"/>
    <property type="molecule type" value="Genomic_DNA"/>
</dbReference>
<comment type="caution">
    <text evidence="1">The sequence shown here is derived from an EMBL/GenBank/DDBJ whole genome shotgun (WGS) entry which is preliminary data.</text>
</comment>
<gene>
    <name evidence="1" type="ORF">HK439_08225</name>
</gene>
<accession>A0A926NTN5</accession>
<sequence length="224" mass="25853">MSNEDSNYYIPAGPSWASRTITLKSSASSRGFLLNHTCHRWAGYESFLERDFLTILLAHPDAERFQEQPEPVTYVDADGKLRTHTFDVVVYLRNGRKVAYDIKPEKRRARSQIKAIQRLISKQHPNYADKYVVRTDRQISRDRVRNAELILRARTLWDGETIEELRRHLASMHGVFQFASLVALFNEEAVGFNAVLNLIDMQELKPVTRGLFNDNTELEICKAA</sequence>
<name>A0A926NTN5_9HYPH</name>
<evidence type="ECO:0000313" key="1">
    <source>
        <dbReference type="EMBL" id="MBD1546244.1"/>
    </source>
</evidence>
<organism evidence="1 2">
    <name type="scientific">Roseibium aggregatum</name>
    <dbReference type="NCBI Taxonomy" id="187304"/>
    <lineage>
        <taxon>Bacteria</taxon>
        <taxon>Pseudomonadati</taxon>
        <taxon>Pseudomonadota</taxon>
        <taxon>Alphaproteobacteria</taxon>
        <taxon>Hyphomicrobiales</taxon>
        <taxon>Stappiaceae</taxon>
        <taxon>Roseibium</taxon>
    </lineage>
</organism>
<proteinExistence type="predicted"/>